<dbReference type="FunFam" id="3.40.50.720:FF:000083">
    <property type="entry name" value="Bifunctional aspartokinase/homoserine dehydrogenase"/>
    <property type="match status" value="1"/>
</dbReference>
<dbReference type="InterPro" id="IPR019811">
    <property type="entry name" value="HDH_CS"/>
</dbReference>
<dbReference type="InterPro" id="IPR049638">
    <property type="entry name" value="AK-HD"/>
</dbReference>
<dbReference type="AlphaFoldDB" id="A0A108U8N0"/>
<dbReference type="SUPFAM" id="SSF53633">
    <property type="entry name" value="Carbamate kinase-like"/>
    <property type="match status" value="1"/>
</dbReference>
<dbReference type="InterPro" id="IPR036291">
    <property type="entry name" value="NAD(P)-bd_dom_sf"/>
</dbReference>
<evidence type="ECO:0000313" key="34">
    <source>
        <dbReference type="EMBL" id="KWS04591.1"/>
    </source>
</evidence>
<evidence type="ECO:0000313" key="35">
    <source>
        <dbReference type="Proteomes" id="UP000023435"/>
    </source>
</evidence>
<keyword evidence="15 28" id="KW-0418">Kinase</keyword>
<evidence type="ECO:0000256" key="24">
    <source>
        <dbReference type="ARBA" id="ARBA00044938"/>
    </source>
</evidence>
<evidence type="ECO:0000256" key="8">
    <source>
        <dbReference type="ARBA" id="ARBA00010046"/>
    </source>
</evidence>
<evidence type="ECO:0000256" key="6">
    <source>
        <dbReference type="ARBA" id="ARBA00005139"/>
    </source>
</evidence>
<dbReference type="UniPathway" id="UPA00034">
    <property type="reaction ID" value="UER00015"/>
</dbReference>
<evidence type="ECO:0000256" key="5">
    <source>
        <dbReference type="ARBA" id="ARBA00005062"/>
    </source>
</evidence>
<comment type="pathway">
    <text evidence="6 28">Amino-acid biosynthesis; L-threonine biosynthesis; L-threonine from L-aspartate: step 1/5.</text>
</comment>
<dbReference type="FunFam" id="3.30.360.10:FF:000006">
    <property type="entry name" value="Bifunctional aspartokinase/homoserine dehydrogenase"/>
    <property type="match status" value="1"/>
</dbReference>
<comment type="pathway">
    <text evidence="2 28">Amino-acid biosynthesis; L-lysine biosynthesis via DAP pathway; (S)-tetrahydrodipicolinate from L-aspartate: step 1/4.</text>
</comment>
<dbReference type="GO" id="GO:0009086">
    <property type="term" value="P:methionine biosynthetic process"/>
    <property type="evidence" value="ECO:0007669"/>
    <property type="project" value="UniProtKB-KW"/>
</dbReference>
<feature type="domain" description="Aspartokinase ACT" evidence="33">
    <location>
        <begin position="363"/>
        <end position="422"/>
    </location>
</feature>
<evidence type="ECO:0000256" key="13">
    <source>
        <dbReference type="ARBA" id="ARBA00022723"/>
    </source>
</evidence>
<dbReference type="InterPro" id="IPR054352">
    <property type="entry name" value="ACT_Aspartokinase"/>
</dbReference>
<evidence type="ECO:0000256" key="14">
    <source>
        <dbReference type="ARBA" id="ARBA00022741"/>
    </source>
</evidence>
<evidence type="ECO:0000256" key="25">
    <source>
        <dbReference type="ARBA" id="ARBA00048561"/>
    </source>
</evidence>
<dbReference type="Pfam" id="PF03447">
    <property type="entry name" value="NAD_binding_3"/>
    <property type="match status" value="1"/>
</dbReference>
<evidence type="ECO:0000256" key="26">
    <source>
        <dbReference type="ARBA" id="ARBA00048841"/>
    </source>
</evidence>
<evidence type="ECO:0000256" key="12">
    <source>
        <dbReference type="ARBA" id="ARBA00022697"/>
    </source>
</evidence>
<name>A0A108U8N0_9GAMM</name>
<dbReference type="GO" id="GO:0009088">
    <property type="term" value="P:threonine biosynthetic process"/>
    <property type="evidence" value="ECO:0007669"/>
    <property type="project" value="UniProtKB-UniRule"/>
</dbReference>
<evidence type="ECO:0000256" key="21">
    <source>
        <dbReference type="ARBA" id="ARBA00023154"/>
    </source>
</evidence>
<comment type="similarity">
    <text evidence="8 28">In the N-terminal section; belongs to the aspartokinase family.</text>
</comment>
<evidence type="ECO:0000256" key="17">
    <source>
        <dbReference type="ARBA" id="ARBA00022857"/>
    </source>
</evidence>
<evidence type="ECO:0000256" key="1">
    <source>
        <dbReference type="ARBA" id="ARBA00001920"/>
    </source>
</evidence>
<comment type="pathway">
    <text evidence="4 28">Amino-acid biosynthesis; L-threonine biosynthesis; L-threonine from L-aspartate: step 3/5.</text>
</comment>
<comment type="function">
    <text evidence="24">Bifunctional aspartate kinase and homoserine dehydrogenase that catalyzes the first and the third steps toward the synthesis of lysine, methionine and threonine from aspartate.</text>
</comment>
<dbReference type="Proteomes" id="UP000023435">
    <property type="component" value="Unassembled WGS sequence"/>
</dbReference>
<dbReference type="NCBIfam" id="NF007003">
    <property type="entry name" value="PRK09466.1"/>
    <property type="match status" value="1"/>
</dbReference>
<dbReference type="Gene3D" id="3.40.1160.10">
    <property type="entry name" value="Acetylglutamate kinase-like"/>
    <property type="match status" value="1"/>
</dbReference>
<proteinExistence type="inferred from homology"/>
<comment type="pathway">
    <text evidence="3 28">Amino-acid biosynthesis; L-methionine biosynthesis via de novo pathway; L-homoserine from L-aspartate: step 1/3.</text>
</comment>
<comment type="cofactor">
    <cofactor evidence="1">
        <name>a metal cation</name>
        <dbReference type="ChEBI" id="CHEBI:25213"/>
    </cofactor>
</comment>
<dbReference type="InterPro" id="IPR045865">
    <property type="entry name" value="ACT-like_dom_sf"/>
</dbReference>
<protein>
    <recommendedName>
        <fullName evidence="28">Bifunctional aspartokinase/homoserine dehydrogenase</fullName>
    </recommendedName>
    <domain>
        <recommendedName>
            <fullName evidence="28">Aspartokinase</fullName>
            <ecNumber evidence="28">2.7.2.4</ecNumber>
        </recommendedName>
    </domain>
    <domain>
        <recommendedName>
            <fullName evidence="28">Homoserine dehydrogenase</fullName>
            <ecNumber evidence="28">1.1.1.3</ecNumber>
        </recommendedName>
    </domain>
</protein>
<comment type="subunit">
    <text evidence="9 28">Homotetramer.</text>
</comment>
<dbReference type="GO" id="GO:0046872">
    <property type="term" value="F:metal ion binding"/>
    <property type="evidence" value="ECO:0007669"/>
    <property type="project" value="UniProtKB-KW"/>
</dbReference>
<evidence type="ECO:0000256" key="23">
    <source>
        <dbReference type="ARBA" id="ARBA00023268"/>
    </source>
</evidence>
<dbReference type="CDD" id="cd04921">
    <property type="entry name" value="ACT_AKi-HSDH-ThrA-like_1"/>
    <property type="match status" value="1"/>
</dbReference>
<dbReference type="EMBL" id="JAJA02000001">
    <property type="protein sequence ID" value="KWS04591.1"/>
    <property type="molecule type" value="Genomic_DNA"/>
</dbReference>
<comment type="caution">
    <text evidence="34">The sequence shown here is derived from an EMBL/GenBank/DDBJ whole genome shotgun (WGS) entry which is preliminary data.</text>
</comment>
<dbReference type="Pfam" id="PF00742">
    <property type="entry name" value="Homoserine_dh"/>
    <property type="match status" value="1"/>
</dbReference>
<dbReference type="EC" id="1.1.1.3" evidence="28"/>
<evidence type="ECO:0000256" key="3">
    <source>
        <dbReference type="ARBA" id="ARBA00004986"/>
    </source>
</evidence>
<accession>A0A108U8N0</accession>
<dbReference type="PIRSF" id="PIRSF000727">
    <property type="entry name" value="ThrA"/>
    <property type="match status" value="1"/>
</dbReference>
<keyword evidence="11 28" id="KW-0808">Transferase</keyword>
<evidence type="ECO:0000259" key="32">
    <source>
        <dbReference type="Pfam" id="PF03447"/>
    </source>
</evidence>
<evidence type="ECO:0000259" key="31">
    <source>
        <dbReference type="Pfam" id="PF00742"/>
    </source>
</evidence>
<dbReference type="PANTHER" id="PTHR43070:SF5">
    <property type="entry name" value="HOMOSERINE DEHYDROGENASE"/>
    <property type="match status" value="1"/>
</dbReference>
<comment type="catalytic activity">
    <reaction evidence="26">
        <text>L-homoserine + NADP(+) = L-aspartate 4-semialdehyde + NADPH + H(+)</text>
        <dbReference type="Rhea" id="RHEA:15761"/>
        <dbReference type="ChEBI" id="CHEBI:15378"/>
        <dbReference type="ChEBI" id="CHEBI:57476"/>
        <dbReference type="ChEBI" id="CHEBI:57783"/>
        <dbReference type="ChEBI" id="CHEBI:58349"/>
        <dbReference type="ChEBI" id="CHEBI:537519"/>
        <dbReference type="EC" id="1.1.1.3"/>
    </reaction>
    <physiologicalReaction direction="right-to-left" evidence="26">
        <dbReference type="Rhea" id="RHEA:15763"/>
    </physiologicalReaction>
</comment>
<reference evidence="34 35" key="1">
    <citation type="journal article" date="2014" name="Genome Announc.">
        <title>Draft Genome Sequence of Lysobacter capsici AZ78, a Bacterium Antagonistic to Plant-Pathogenic Oomycetes.</title>
        <authorList>
            <person name="Puopolo G."/>
            <person name="Sonego P."/>
            <person name="Engelen K."/>
            <person name="Pertot I."/>
        </authorList>
    </citation>
    <scope>NUCLEOTIDE SEQUENCE [LARGE SCALE GENOMIC DNA]</scope>
    <source>
        <strain evidence="34 35">AZ78</strain>
    </source>
</reference>
<dbReference type="InterPro" id="IPR001048">
    <property type="entry name" value="Asp/Glu/Uridylate_kinase"/>
</dbReference>
<evidence type="ECO:0000256" key="9">
    <source>
        <dbReference type="ARBA" id="ARBA00011881"/>
    </source>
</evidence>
<keyword evidence="23" id="KW-0511">Multifunctional enzyme</keyword>
<comment type="catalytic activity">
    <reaction evidence="25">
        <text>L-aspartate + ATP = 4-phospho-L-aspartate + ADP</text>
        <dbReference type="Rhea" id="RHEA:23776"/>
        <dbReference type="ChEBI" id="CHEBI:29991"/>
        <dbReference type="ChEBI" id="CHEBI:30616"/>
        <dbReference type="ChEBI" id="CHEBI:57535"/>
        <dbReference type="ChEBI" id="CHEBI:456216"/>
        <dbReference type="EC" id="2.7.2.4"/>
    </reaction>
    <physiologicalReaction direction="left-to-right" evidence="25">
        <dbReference type="Rhea" id="RHEA:23777"/>
    </physiologicalReaction>
</comment>
<dbReference type="InterPro" id="IPR042199">
    <property type="entry name" value="AsparK_Bifunc_asparK/hSer_DH"/>
</dbReference>
<evidence type="ECO:0000259" key="33">
    <source>
        <dbReference type="Pfam" id="PF22468"/>
    </source>
</evidence>
<dbReference type="Pfam" id="PF22468">
    <property type="entry name" value="ACT_9"/>
    <property type="match status" value="2"/>
</dbReference>
<evidence type="ECO:0000259" key="30">
    <source>
        <dbReference type="Pfam" id="PF00696"/>
    </source>
</evidence>
<dbReference type="PANTHER" id="PTHR43070">
    <property type="match status" value="1"/>
</dbReference>
<keyword evidence="12" id="KW-0791">Threonine biosynthesis</keyword>
<dbReference type="PROSITE" id="PS01042">
    <property type="entry name" value="HOMOSER_DHGENASE"/>
    <property type="match status" value="1"/>
</dbReference>
<keyword evidence="22" id="KW-0486">Methionine biosynthesis</keyword>
<dbReference type="GO" id="GO:0005524">
    <property type="term" value="F:ATP binding"/>
    <property type="evidence" value="ECO:0007669"/>
    <property type="project" value="UniProtKB-UniRule"/>
</dbReference>
<evidence type="ECO:0000256" key="27">
    <source>
        <dbReference type="ARBA" id="ARBA00049031"/>
    </source>
</evidence>
<evidence type="ECO:0000256" key="18">
    <source>
        <dbReference type="ARBA" id="ARBA00023002"/>
    </source>
</evidence>
<feature type="domain" description="Aspartate/glutamate/uridylate kinase" evidence="30">
    <location>
        <begin position="55"/>
        <end position="328"/>
    </location>
</feature>
<feature type="domain" description="Aspartate/homoserine dehydrogenase NAD-binding" evidence="32">
    <location>
        <begin position="516"/>
        <end position="646"/>
    </location>
</feature>
<dbReference type="InterPro" id="IPR036393">
    <property type="entry name" value="AceGlu_kinase-like_sf"/>
</dbReference>
<evidence type="ECO:0000256" key="7">
    <source>
        <dbReference type="ARBA" id="ARBA00007952"/>
    </source>
</evidence>
<keyword evidence="14 28" id="KW-0547">Nucleotide-binding</keyword>
<dbReference type="CDD" id="cd04922">
    <property type="entry name" value="ACT_AKi-HSDH-ThrA_2"/>
    <property type="match status" value="1"/>
</dbReference>
<sequence length="864" mass="91458">MSSAPHQAAFDAQPDVVEADPSEAQPELSAALTPAAAAVAPFASTAALAPARHTHKFGGSSLADADRYRVAVGLLDDGSPHRIAVVSAMQGVTDALVALVAAARDGQDWAPAWAALRRRHLDTADSLDPHRRHATRAVLEAEFDALRGALERVAAQADNQFAAALPGLGEVLSSHLMLAALGGEAAGWTRLDAREVLVVHPGEMGVGVDWALSRERLDAWRKRHTGRNVVVTGFVARDSHGRDTTLGRNGSDYSAAIFANLFDADALTIWTDVDGVLSADPRLVPDAVCLPSMSYAEACELAYFGAKVLHPQTLAPVQQRGIPLRIRNTRNPHSPGTLISLHSQADGAPVKGLSLVHDLAVLELVGNGMVGVPGTAERLFGALRGAGVSVTMISQGSSEHSICCAVRADQAQRGRAAILAAFADAMADGQAQDVTITPDICVLAAVGDGMVGLPGVAAQLFDGLAKARINLRAIAQGAGERNISVAIGARDATRALRAAHSAFWLSPQCISLGLIGPGKVGRALLAQLAAAQPRFQRDSRLDLRLRALADSRRMHLAPRAMPFDEAGEHFAADAEALDLQRFAEHVRAEHIPHALIVDCSGSDAVAAYYPQWIAAGIHIVTPSKHAGAGPLERYEAIREASRNGGQFRYEATVGAGLPIIQTLRSLLDTGDELTEVEGILSGTLAWLFNRYDGQTAFSELVREAHALGYTEPDPRDDLSGTDVARKLVILAREAGRSLSLDQIEVESLVPESLREVSKDEFFERLHELDAPLQQRFDAARAAGLSLRYLARLDRDGRASVGVVSPPPGHASLHGALTDNLIQFRTRRYADNPLVVQGPGAGPDVTAAGVFGDLLTIAQTLGARA</sequence>
<evidence type="ECO:0000256" key="19">
    <source>
        <dbReference type="ARBA" id="ARBA00023027"/>
    </source>
</evidence>
<dbReference type="SUPFAM" id="SSF55021">
    <property type="entry name" value="ACT-like"/>
    <property type="match status" value="2"/>
</dbReference>
<dbReference type="CDD" id="cd04243">
    <property type="entry name" value="AAK_AK-HSDH-like"/>
    <property type="match status" value="1"/>
</dbReference>
<dbReference type="NCBIfam" id="NF006959">
    <property type="entry name" value="PRK09436.1"/>
    <property type="match status" value="1"/>
</dbReference>
<feature type="region of interest" description="Disordered" evidence="29">
    <location>
        <begin position="1"/>
        <end position="25"/>
    </location>
</feature>
<dbReference type="UniPathway" id="UPA00051">
    <property type="reaction ID" value="UER00462"/>
</dbReference>
<dbReference type="InterPro" id="IPR001341">
    <property type="entry name" value="Asp_kinase"/>
</dbReference>
<evidence type="ECO:0000256" key="22">
    <source>
        <dbReference type="ARBA" id="ARBA00023167"/>
    </source>
</evidence>
<keyword evidence="20" id="KW-0915">Sodium</keyword>
<dbReference type="InterPro" id="IPR011147">
    <property type="entry name" value="Bifunc_Aspkin/hSer_DH"/>
</dbReference>
<dbReference type="GO" id="GO:0004072">
    <property type="term" value="F:aspartate kinase activity"/>
    <property type="evidence" value="ECO:0007669"/>
    <property type="project" value="UniProtKB-UniRule"/>
</dbReference>
<dbReference type="RefSeq" id="WP_082723568.1">
    <property type="nucleotide sequence ID" value="NZ_JAJA02000001.1"/>
</dbReference>
<evidence type="ECO:0000256" key="20">
    <source>
        <dbReference type="ARBA" id="ARBA00023053"/>
    </source>
</evidence>
<comment type="similarity">
    <text evidence="7 28">In the C-terminal section; belongs to the homoserine dehydrogenase family.</text>
</comment>
<dbReference type="SUPFAM" id="SSF51735">
    <property type="entry name" value="NAD(P)-binding Rossmann-fold domains"/>
    <property type="match status" value="1"/>
</dbReference>
<dbReference type="UniPathway" id="UPA00050">
    <property type="reaction ID" value="UER00063"/>
</dbReference>
<keyword evidence="21" id="KW-0457">Lysine biosynthesis</keyword>
<evidence type="ECO:0000256" key="28">
    <source>
        <dbReference type="PIRNR" id="PIRNR000727"/>
    </source>
</evidence>
<keyword evidence="17 28" id="KW-0521">NADP</keyword>
<dbReference type="InterPro" id="IPR005106">
    <property type="entry name" value="Asp/hSer_DH_NAD-bd"/>
</dbReference>
<dbReference type="Gene3D" id="1.20.120.1320">
    <property type="entry name" value="Aspartokinase, catalytic domain"/>
    <property type="match status" value="1"/>
</dbReference>
<dbReference type="GO" id="GO:0009090">
    <property type="term" value="P:homoserine biosynthetic process"/>
    <property type="evidence" value="ECO:0007669"/>
    <property type="project" value="UniProtKB-ARBA"/>
</dbReference>
<keyword evidence="16 28" id="KW-0067">ATP-binding</keyword>
<dbReference type="GO" id="GO:0009089">
    <property type="term" value="P:lysine biosynthetic process via diaminopimelate"/>
    <property type="evidence" value="ECO:0007669"/>
    <property type="project" value="UniProtKB-UniRule"/>
</dbReference>
<evidence type="ECO:0000256" key="11">
    <source>
        <dbReference type="ARBA" id="ARBA00022679"/>
    </source>
</evidence>
<dbReference type="OrthoDB" id="9799110at2"/>
<keyword evidence="13" id="KW-0479">Metal-binding</keyword>
<dbReference type="NCBIfam" id="TIGR00657">
    <property type="entry name" value="asp_kinases"/>
    <property type="match status" value="1"/>
</dbReference>
<evidence type="ECO:0000256" key="29">
    <source>
        <dbReference type="SAM" id="MobiDB-lite"/>
    </source>
</evidence>
<keyword evidence="18 28" id="KW-0560">Oxidoreductase</keyword>
<dbReference type="Pfam" id="PF00696">
    <property type="entry name" value="AA_kinase"/>
    <property type="match status" value="1"/>
</dbReference>
<dbReference type="FunFam" id="3.30.2130.10:FF:000001">
    <property type="entry name" value="Bifunctional aspartokinase/homoserine dehydrogenase"/>
    <property type="match status" value="1"/>
</dbReference>
<dbReference type="Gene3D" id="3.40.50.720">
    <property type="entry name" value="NAD(P)-binding Rossmann-like Domain"/>
    <property type="match status" value="1"/>
</dbReference>
<evidence type="ECO:0000256" key="4">
    <source>
        <dbReference type="ARBA" id="ARBA00005056"/>
    </source>
</evidence>
<dbReference type="Gene3D" id="3.30.360.10">
    <property type="entry name" value="Dihydrodipicolinate Reductase, domain 2"/>
    <property type="match status" value="1"/>
</dbReference>
<comment type="catalytic activity">
    <reaction evidence="27">
        <text>L-homoserine + NAD(+) = L-aspartate 4-semialdehyde + NADH + H(+)</text>
        <dbReference type="Rhea" id="RHEA:15757"/>
        <dbReference type="ChEBI" id="CHEBI:15378"/>
        <dbReference type="ChEBI" id="CHEBI:57476"/>
        <dbReference type="ChEBI" id="CHEBI:57540"/>
        <dbReference type="ChEBI" id="CHEBI:57945"/>
        <dbReference type="ChEBI" id="CHEBI:537519"/>
        <dbReference type="EC" id="1.1.1.3"/>
    </reaction>
    <physiologicalReaction direction="right-to-left" evidence="27">
        <dbReference type="Rhea" id="RHEA:15759"/>
    </physiologicalReaction>
</comment>
<feature type="domain" description="Aspartokinase ACT" evidence="33">
    <location>
        <begin position="444"/>
        <end position="503"/>
    </location>
</feature>
<comment type="pathway">
    <text evidence="5 28">Amino-acid biosynthesis; L-methionine biosynthesis via de novo pathway; L-homoserine from L-aspartate: step 3/3.</text>
</comment>
<dbReference type="GO" id="GO:0050661">
    <property type="term" value="F:NADP binding"/>
    <property type="evidence" value="ECO:0007669"/>
    <property type="project" value="UniProtKB-UniRule"/>
</dbReference>
<dbReference type="GO" id="GO:0004412">
    <property type="term" value="F:homoserine dehydrogenase activity"/>
    <property type="evidence" value="ECO:0007669"/>
    <property type="project" value="UniProtKB-UniRule"/>
</dbReference>
<feature type="domain" description="Homoserine dehydrogenase catalytic" evidence="31">
    <location>
        <begin position="658"/>
        <end position="854"/>
    </location>
</feature>
<evidence type="ECO:0000256" key="15">
    <source>
        <dbReference type="ARBA" id="ARBA00022777"/>
    </source>
</evidence>
<evidence type="ECO:0000256" key="2">
    <source>
        <dbReference type="ARBA" id="ARBA00004766"/>
    </source>
</evidence>
<gene>
    <name evidence="34" type="ORF">AZ78_2141</name>
</gene>
<keyword evidence="35" id="KW-1185">Reference proteome</keyword>
<keyword evidence="10 28" id="KW-0028">Amino-acid biosynthesis</keyword>
<dbReference type="Gene3D" id="3.30.2130.10">
    <property type="entry name" value="VC0802-like"/>
    <property type="match status" value="2"/>
</dbReference>
<dbReference type="SUPFAM" id="SSF55347">
    <property type="entry name" value="Glyceraldehyde-3-phosphate dehydrogenase-like, C-terminal domain"/>
    <property type="match status" value="1"/>
</dbReference>
<evidence type="ECO:0000256" key="10">
    <source>
        <dbReference type="ARBA" id="ARBA00022605"/>
    </source>
</evidence>
<evidence type="ECO:0000256" key="16">
    <source>
        <dbReference type="ARBA" id="ARBA00022840"/>
    </source>
</evidence>
<dbReference type="InterPro" id="IPR001342">
    <property type="entry name" value="HDH_cat"/>
</dbReference>
<organism evidence="34 35">
    <name type="scientific">Lysobacter capsici AZ78</name>
    <dbReference type="NCBI Taxonomy" id="1444315"/>
    <lineage>
        <taxon>Bacteria</taxon>
        <taxon>Pseudomonadati</taxon>
        <taxon>Pseudomonadota</taxon>
        <taxon>Gammaproteobacteria</taxon>
        <taxon>Lysobacterales</taxon>
        <taxon>Lysobacteraceae</taxon>
        <taxon>Lysobacter</taxon>
    </lineage>
</organism>
<dbReference type="EC" id="2.7.2.4" evidence="28"/>
<keyword evidence="19" id="KW-0520">NAD</keyword>